<dbReference type="InterPro" id="IPR017795">
    <property type="entry name" value="ABBA_NscD-like"/>
</dbReference>
<dbReference type="Proteomes" id="UP000249619">
    <property type="component" value="Unassembled WGS sequence"/>
</dbReference>
<proteinExistence type="inferred from homology"/>
<evidence type="ECO:0000256" key="1">
    <source>
        <dbReference type="ARBA" id="ARBA00010209"/>
    </source>
</evidence>
<protein>
    <submittedName>
        <fullName evidence="4">Aromatic prenyltransferase, DMATS type</fullName>
        <ecNumber evidence="4">2.5.1.34</ecNumber>
    </submittedName>
</protein>
<dbReference type="InterPro" id="IPR033964">
    <property type="entry name" value="ABBA"/>
</dbReference>
<name>A0A364MY94_STELY</name>
<dbReference type="GO" id="GO:0004659">
    <property type="term" value="F:prenyltransferase activity"/>
    <property type="evidence" value="ECO:0007669"/>
    <property type="project" value="TreeGrafter"/>
</dbReference>
<dbReference type="GO" id="GO:0050364">
    <property type="term" value="F:tryptophan dimethylallyltransferase activity"/>
    <property type="evidence" value="ECO:0007669"/>
    <property type="project" value="UniProtKB-EC"/>
</dbReference>
<dbReference type="PIRSF" id="PIRSF000509">
    <property type="entry name" value="Trp_DMAT"/>
    <property type="match status" value="1"/>
</dbReference>
<gene>
    <name evidence="4" type="ORF">DDE83_006642</name>
</gene>
<dbReference type="PANTHER" id="PTHR40627:SF4">
    <property type="entry name" value="PRENYLTRANSFERASE ASQH1-RELATED"/>
    <property type="match status" value="1"/>
</dbReference>
<dbReference type="EMBL" id="QGDH01000105">
    <property type="protein sequence ID" value="RAR07144.1"/>
    <property type="molecule type" value="Genomic_DNA"/>
</dbReference>
<dbReference type="GO" id="GO:0009820">
    <property type="term" value="P:alkaloid metabolic process"/>
    <property type="evidence" value="ECO:0007669"/>
    <property type="project" value="InterPro"/>
</dbReference>
<evidence type="ECO:0000256" key="3">
    <source>
        <dbReference type="PIRSR" id="PIRSR000509-1"/>
    </source>
</evidence>
<feature type="binding site" evidence="3">
    <location>
        <position position="269"/>
    </location>
    <ligand>
        <name>dimethylallyl diphosphate</name>
        <dbReference type="ChEBI" id="CHEBI:57623"/>
    </ligand>
</feature>
<evidence type="ECO:0000313" key="4">
    <source>
        <dbReference type="EMBL" id="RAR07144.1"/>
    </source>
</evidence>
<feature type="binding site" evidence="3">
    <location>
        <position position="434"/>
    </location>
    <ligand>
        <name>dimethylallyl diphosphate</name>
        <dbReference type="ChEBI" id="CHEBI:57623"/>
    </ligand>
</feature>
<feature type="binding site" evidence="3">
    <location>
        <position position="188"/>
    </location>
    <ligand>
        <name>dimethylallyl diphosphate</name>
        <dbReference type="ChEBI" id="CHEBI:57623"/>
    </ligand>
</feature>
<dbReference type="NCBIfam" id="TIGR03429">
    <property type="entry name" value="arom_pren_DMATS"/>
    <property type="match status" value="1"/>
</dbReference>
<feature type="binding site" evidence="3">
    <location>
        <position position="104"/>
    </location>
    <ligand>
        <name>dimethylallyl diphosphate</name>
        <dbReference type="ChEBI" id="CHEBI:57623"/>
    </ligand>
</feature>
<feature type="binding site" evidence="3">
    <location>
        <position position="190"/>
    </location>
    <ligand>
        <name>dimethylallyl diphosphate</name>
        <dbReference type="ChEBI" id="CHEBI:57623"/>
    </ligand>
</feature>
<comment type="caution">
    <text evidence="4">The sequence shown here is derived from an EMBL/GenBank/DDBJ whole genome shotgun (WGS) entry which is preliminary data.</text>
</comment>
<dbReference type="STRING" id="183478.A0A364MY94"/>
<evidence type="ECO:0000313" key="5">
    <source>
        <dbReference type="Proteomes" id="UP000249619"/>
    </source>
</evidence>
<dbReference type="Pfam" id="PF11991">
    <property type="entry name" value="Trp_DMAT"/>
    <property type="match status" value="1"/>
</dbReference>
<keyword evidence="2 4" id="KW-0808">Transferase</keyword>
<organism evidence="4 5">
    <name type="scientific">Stemphylium lycopersici</name>
    <name type="common">Tomato gray leaf spot disease fungus</name>
    <name type="synonym">Thyrospora lycopersici</name>
    <dbReference type="NCBI Taxonomy" id="183478"/>
    <lineage>
        <taxon>Eukaryota</taxon>
        <taxon>Fungi</taxon>
        <taxon>Dikarya</taxon>
        <taxon>Ascomycota</taxon>
        <taxon>Pezizomycotina</taxon>
        <taxon>Dothideomycetes</taxon>
        <taxon>Pleosporomycetidae</taxon>
        <taxon>Pleosporales</taxon>
        <taxon>Pleosporineae</taxon>
        <taxon>Pleosporaceae</taxon>
        <taxon>Stemphylium</taxon>
    </lineage>
</organism>
<dbReference type="SFLD" id="SFLDG01162">
    <property type="entry name" value="I"/>
    <property type="match status" value="1"/>
</dbReference>
<dbReference type="PANTHER" id="PTHR40627">
    <property type="entry name" value="INDOLE PRENYLTRANSFERASE TDIB-RELATED"/>
    <property type="match status" value="1"/>
</dbReference>
<reference evidence="5" key="1">
    <citation type="submission" date="2018-05" db="EMBL/GenBank/DDBJ databases">
        <title>Draft genome sequence of Stemphylium lycopersici strain CIDEFI 213.</title>
        <authorList>
            <person name="Medina R."/>
            <person name="Franco M.E.E."/>
            <person name="Lucentini C.G."/>
            <person name="Saparrat M.C.N."/>
            <person name="Balatti P.A."/>
        </authorList>
    </citation>
    <scope>NUCLEOTIDE SEQUENCE [LARGE SCALE GENOMIC DNA]</scope>
    <source>
        <strain evidence="5">CIDEFI 213</strain>
    </source>
</reference>
<dbReference type="SFLD" id="SFLDS00036">
    <property type="entry name" value="Aromatic_Prenyltransferase"/>
    <property type="match status" value="1"/>
</dbReference>
<accession>A0A364MY94</accession>
<evidence type="ECO:0000256" key="2">
    <source>
        <dbReference type="ARBA" id="ARBA00022679"/>
    </source>
</evidence>
<dbReference type="AlphaFoldDB" id="A0A364MY94"/>
<comment type="similarity">
    <text evidence="1">Belongs to the tryptophan dimethylallyltransferase family.</text>
</comment>
<sequence>MTEAWKALEQCLPPRDTNSDAWWLLTGRHLAAIVDAAGYPAEKQYEALLFHYHWTVPYMGRAPGPWLRSSTELAWKSLLALDGTPIEYSWKWNASKAGSTPTVRYVVEPIGRDAGTELDPLNQQASRELLFRLKKLLPGMENTWACHFFATLFDHDHAVFTTEAARGGHLGTSVQLAVEFHDKATAIKSYFFPRKYGQAGLMPLEQWKTCVDELKLAPNSDPGAAAAGPFTTQARTAVHHFLANSSYGQKLTPISLAVDNIAPERSRLKWYFHTTQTSLASVRHIMTLGGAIASPELDVLLDQLASLVKVVNGLGDDFSEDAEVPAGSELETSLDFGELSKALKGYLYYFDIAPGNAVPEIKLFVPTRYYGRNDRALGRALTQWMEANGRGSHCQRYLDMLESLAGHRRLDEGKGLQTYVSCLFKKGELDITTYLGAEAFHPGRLTPIEGPRLTKSSTLRRGDSY</sequence>
<keyword evidence="5" id="KW-1185">Reference proteome</keyword>
<feature type="binding site" evidence="3">
    <location>
        <position position="87"/>
    </location>
    <ligand>
        <name>L-tryptophan</name>
        <dbReference type="ChEBI" id="CHEBI:57912"/>
    </ligand>
</feature>
<dbReference type="CDD" id="cd13929">
    <property type="entry name" value="PT-DMATS_CymD"/>
    <property type="match status" value="1"/>
</dbReference>
<feature type="binding site" evidence="3">
    <location>
        <position position="267"/>
    </location>
    <ligand>
        <name>dimethylallyl diphosphate</name>
        <dbReference type="ChEBI" id="CHEBI:57623"/>
    </ligand>
</feature>
<dbReference type="InterPro" id="IPR012148">
    <property type="entry name" value="ABBA_DMATS-like"/>
</dbReference>
<feature type="binding site" evidence="3">
    <location>
        <position position="271"/>
    </location>
    <ligand>
        <name>dimethylallyl diphosphate</name>
        <dbReference type="ChEBI" id="CHEBI:57623"/>
    </ligand>
</feature>
<dbReference type="EC" id="2.5.1.34" evidence="4"/>